<keyword evidence="7" id="KW-0735">Signal-anchor</keyword>
<evidence type="ECO:0000256" key="4">
    <source>
        <dbReference type="ARBA" id="ARBA00022676"/>
    </source>
</evidence>
<dbReference type="AlphaFoldDB" id="A0A1S3K4A5"/>
<accession>A0A1S3K4A5</accession>
<dbReference type="Pfam" id="PF17039">
    <property type="entry name" value="Glyco_tran_10_N"/>
    <property type="match status" value="1"/>
</dbReference>
<proteinExistence type="inferred from homology"/>
<comment type="pathway">
    <text evidence="2">Protein modification; protein glycosylation.</text>
</comment>
<keyword evidence="15" id="KW-1185">Reference proteome</keyword>
<dbReference type="UniPathway" id="UPA00378"/>
<evidence type="ECO:0000256" key="7">
    <source>
        <dbReference type="ARBA" id="ARBA00022968"/>
    </source>
</evidence>
<dbReference type="EC" id="2.4.1.-" evidence="12"/>
<protein>
    <recommendedName>
        <fullName evidence="12">Fucosyltransferase</fullName>
        <ecNumber evidence="12">2.4.1.-</ecNumber>
    </recommendedName>
</protein>
<name>A0A1S3K4A5_LINAN</name>
<comment type="similarity">
    <text evidence="3 12">Belongs to the glycosyltransferase 10 family.</text>
</comment>
<evidence type="ECO:0000313" key="15">
    <source>
        <dbReference type="Proteomes" id="UP000085678"/>
    </source>
</evidence>
<keyword evidence="10 12" id="KW-0472">Membrane</keyword>
<feature type="transmembrane region" description="Helical" evidence="12">
    <location>
        <begin position="21"/>
        <end position="42"/>
    </location>
</feature>
<dbReference type="RefSeq" id="XP_013417458.1">
    <property type="nucleotide sequence ID" value="XM_013562004.1"/>
</dbReference>
<dbReference type="Gene3D" id="3.40.50.11660">
    <property type="entry name" value="Glycosyl transferase family 10, C-terminal domain"/>
    <property type="match status" value="1"/>
</dbReference>
<keyword evidence="6 12" id="KW-0812">Transmembrane</keyword>
<evidence type="ECO:0000313" key="16">
    <source>
        <dbReference type="RefSeq" id="XP_013417458.1"/>
    </source>
</evidence>
<dbReference type="PANTHER" id="PTHR48438:SF1">
    <property type="entry name" value="ALPHA-(1,3)-FUCOSYLTRANSFERASE C-RELATED"/>
    <property type="match status" value="1"/>
</dbReference>
<keyword evidence="11" id="KW-0325">Glycoprotein</keyword>
<dbReference type="PANTHER" id="PTHR48438">
    <property type="entry name" value="ALPHA-(1,3)-FUCOSYLTRANSFERASE C-RELATED"/>
    <property type="match status" value="1"/>
</dbReference>
<evidence type="ECO:0000256" key="6">
    <source>
        <dbReference type="ARBA" id="ARBA00022692"/>
    </source>
</evidence>
<dbReference type="GeneID" id="106178712"/>
<dbReference type="RefSeq" id="XP_013417460.1">
    <property type="nucleotide sequence ID" value="XM_013562006.1"/>
</dbReference>
<dbReference type="Proteomes" id="UP000085678">
    <property type="component" value="Unplaced"/>
</dbReference>
<comment type="subcellular location">
    <subcellularLocation>
        <location evidence="1">Golgi apparatus membrane</location>
        <topology evidence="1">Single-pass type II membrane protein</topology>
    </subcellularLocation>
    <subcellularLocation>
        <location evidence="12">Golgi apparatus</location>
        <location evidence="12">Golgi stack membrane</location>
        <topology evidence="12">Single-pass type II membrane protein</topology>
    </subcellularLocation>
</comment>
<reference evidence="16 17" key="1">
    <citation type="submission" date="2025-04" db="UniProtKB">
        <authorList>
            <consortium name="RefSeq"/>
        </authorList>
    </citation>
    <scope>IDENTIFICATION</scope>
    <source>
        <tissue evidence="16 17">Gonads</tissue>
    </source>
</reference>
<evidence type="ECO:0000259" key="14">
    <source>
        <dbReference type="Pfam" id="PF17039"/>
    </source>
</evidence>
<feature type="domain" description="Fucosyltransferase C-terminal" evidence="13">
    <location>
        <begin position="314"/>
        <end position="493"/>
    </location>
</feature>
<dbReference type="GO" id="GO:0008417">
    <property type="term" value="F:fucosyltransferase activity"/>
    <property type="evidence" value="ECO:0007669"/>
    <property type="project" value="InterPro"/>
</dbReference>
<keyword evidence="4 12" id="KW-0328">Glycosyltransferase</keyword>
<evidence type="ECO:0000256" key="3">
    <source>
        <dbReference type="ARBA" id="ARBA00008919"/>
    </source>
</evidence>
<evidence type="ECO:0000256" key="5">
    <source>
        <dbReference type="ARBA" id="ARBA00022679"/>
    </source>
</evidence>
<organism evidence="15 17">
    <name type="scientific">Lingula anatina</name>
    <name type="common">Brachiopod</name>
    <name type="synonym">Lingula unguis</name>
    <dbReference type="NCBI Taxonomy" id="7574"/>
    <lineage>
        <taxon>Eukaryota</taxon>
        <taxon>Metazoa</taxon>
        <taxon>Spiralia</taxon>
        <taxon>Lophotrochozoa</taxon>
        <taxon>Brachiopoda</taxon>
        <taxon>Linguliformea</taxon>
        <taxon>Lingulata</taxon>
        <taxon>Lingulida</taxon>
        <taxon>Linguloidea</taxon>
        <taxon>Lingulidae</taxon>
        <taxon>Lingula</taxon>
    </lineage>
</organism>
<dbReference type="GO" id="GO:0032580">
    <property type="term" value="C:Golgi cisterna membrane"/>
    <property type="evidence" value="ECO:0007669"/>
    <property type="project" value="UniProtKB-SubCell"/>
</dbReference>
<evidence type="ECO:0000259" key="13">
    <source>
        <dbReference type="Pfam" id="PF00852"/>
    </source>
</evidence>
<evidence type="ECO:0000256" key="1">
    <source>
        <dbReference type="ARBA" id="ARBA00004323"/>
    </source>
</evidence>
<dbReference type="Pfam" id="PF00852">
    <property type="entry name" value="Glyco_transf_10"/>
    <property type="match status" value="1"/>
</dbReference>
<dbReference type="GO" id="GO:0000139">
    <property type="term" value="C:Golgi membrane"/>
    <property type="evidence" value="ECO:0007669"/>
    <property type="project" value="UniProtKB-SubCell"/>
</dbReference>
<evidence type="ECO:0000256" key="8">
    <source>
        <dbReference type="ARBA" id="ARBA00022989"/>
    </source>
</evidence>
<feature type="domain" description="Fucosyltransferase N-terminal" evidence="14">
    <location>
        <begin position="169"/>
        <end position="295"/>
    </location>
</feature>
<dbReference type="InterPro" id="IPR038577">
    <property type="entry name" value="GT10-like_C_sf"/>
</dbReference>
<keyword evidence="8 12" id="KW-1133">Transmembrane helix</keyword>
<dbReference type="InterPro" id="IPR031481">
    <property type="entry name" value="Glyco_tran_10_N"/>
</dbReference>
<evidence type="ECO:0000256" key="11">
    <source>
        <dbReference type="ARBA" id="ARBA00023180"/>
    </source>
</evidence>
<dbReference type="InterPro" id="IPR055270">
    <property type="entry name" value="Glyco_tran_10_C"/>
</dbReference>
<dbReference type="FunFam" id="3.40.50.11660:FF:000004">
    <property type="entry name" value="Glycoprotein 3-alpha-L-fucosyltransferase A"/>
    <property type="match status" value="1"/>
</dbReference>
<dbReference type="InterPro" id="IPR001503">
    <property type="entry name" value="Glyco_trans_10"/>
</dbReference>
<keyword evidence="9 12" id="KW-0333">Golgi apparatus</keyword>
<evidence type="ECO:0000256" key="2">
    <source>
        <dbReference type="ARBA" id="ARBA00004922"/>
    </source>
</evidence>
<dbReference type="SUPFAM" id="SSF53756">
    <property type="entry name" value="UDP-Glycosyltransferase/glycogen phosphorylase"/>
    <property type="match status" value="1"/>
</dbReference>
<evidence type="ECO:0000313" key="17">
    <source>
        <dbReference type="RefSeq" id="XP_013417460.1"/>
    </source>
</evidence>
<evidence type="ECO:0000256" key="12">
    <source>
        <dbReference type="RuleBase" id="RU003832"/>
    </source>
</evidence>
<gene>
    <name evidence="16 17" type="primary">LOC106178712</name>
</gene>
<evidence type="ECO:0000256" key="9">
    <source>
        <dbReference type="ARBA" id="ARBA00023034"/>
    </source>
</evidence>
<sequence>MVSMLRFYKVQLRNILRCQNTCLLLGWCVVVILGLVIGPFIIGNSETKLEERTLFETGRGVEPADQTDLCANGKCSGDMLDNETVLKMLNAARQPLETRLGYPTQPIQTNNLPAGPVKAIPAEPVKLQLPKDNYEHLIEPMKRVFCSTLYQNSGIRTNEAAVPDRPNGEKLVLVWNFKCWHNMNDLDVPVTFTQCPVKNCIVTEDKRLSGASDAIIFNSAAIIRFLSNNKKSAQYLQSTLPSLTQRPPGQRWVFHNRESPCQTYFPSTEYGKQFLGSFNWTMTYRVDSDIYNPYGLIIKATEDAARRDYIAIAKSKPKQVAWVVSHCNTASKREHYVTELSKYISVDIYGACGEPCPPKDSPSRSCFEFINATYKFYLAFENSFSTDYVTEKFYQNAGYDLVIINRGAANYTRLGIKPEWHINTADFPSPKALADYLLMLDSDVEKYASYLSWKAYQTSVVTLQPINWCDMCRKLNDPTEPVRSYSFTEIAEWFYGSSEKIVDCKDASMNDFMST</sequence>
<evidence type="ECO:0000256" key="10">
    <source>
        <dbReference type="ARBA" id="ARBA00023136"/>
    </source>
</evidence>
<dbReference type="KEGG" id="lak:106178712"/>
<keyword evidence="5 12" id="KW-0808">Transferase</keyword>
<dbReference type="OrthoDB" id="427096at2759"/>